<keyword evidence="1" id="KW-1133">Transmembrane helix</keyword>
<feature type="transmembrane region" description="Helical" evidence="1">
    <location>
        <begin position="117"/>
        <end position="135"/>
    </location>
</feature>
<sequence length="153" mass="15750">MTDMPHQGIGYQASATHYRVSTPAAVANLLVGGTTILAGLYLAISPWVVNSFVDGAERLAMINIILGLAIAVYGLALSTVPAEASRAGWALLAIGVWEFLTPWVIGPHTGATLWNNIVMGIVIGVLGVDAIGMYARKAMTGGSNSGAGSGTIR</sequence>
<feature type="transmembrane region" description="Helical" evidence="1">
    <location>
        <begin position="87"/>
        <end position="105"/>
    </location>
</feature>
<evidence type="ECO:0000313" key="4">
    <source>
        <dbReference type="Proteomes" id="UP001139157"/>
    </source>
</evidence>
<keyword evidence="4" id="KW-1185">Reference proteome</keyword>
<protein>
    <submittedName>
        <fullName evidence="3">SPW repeat protein</fullName>
    </submittedName>
</protein>
<dbReference type="RefSeq" id="WP_251918740.1">
    <property type="nucleotide sequence ID" value="NZ_JAMRXG010000031.1"/>
</dbReference>
<feature type="domain" description="SPW repeat-containing integral membrane" evidence="2">
    <location>
        <begin position="33"/>
        <end position="127"/>
    </location>
</feature>
<organism evidence="3 4">
    <name type="scientific">Nocardia pulmonis</name>
    <dbReference type="NCBI Taxonomy" id="2951408"/>
    <lineage>
        <taxon>Bacteria</taxon>
        <taxon>Bacillati</taxon>
        <taxon>Actinomycetota</taxon>
        <taxon>Actinomycetes</taxon>
        <taxon>Mycobacteriales</taxon>
        <taxon>Nocardiaceae</taxon>
        <taxon>Nocardia</taxon>
    </lineage>
</organism>
<dbReference type="Pfam" id="PF03779">
    <property type="entry name" value="SPW"/>
    <property type="match status" value="1"/>
</dbReference>
<dbReference type="Proteomes" id="UP001139157">
    <property type="component" value="Unassembled WGS sequence"/>
</dbReference>
<reference evidence="3" key="1">
    <citation type="submission" date="2022-06" db="EMBL/GenBank/DDBJ databases">
        <title>Novel species in genus nocardia.</title>
        <authorList>
            <person name="Li F."/>
        </authorList>
    </citation>
    <scope>NUCLEOTIDE SEQUENCE</scope>
    <source>
        <strain evidence="3">CDC141</strain>
    </source>
</reference>
<dbReference type="EMBL" id="JAMRXG010000031">
    <property type="protein sequence ID" value="MCM6778964.1"/>
    <property type="molecule type" value="Genomic_DNA"/>
</dbReference>
<dbReference type="InterPro" id="IPR005530">
    <property type="entry name" value="SPW"/>
</dbReference>
<name>A0A9X2EDN6_9NOCA</name>
<evidence type="ECO:0000256" key="1">
    <source>
        <dbReference type="SAM" id="Phobius"/>
    </source>
</evidence>
<feature type="transmembrane region" description="Helical" evidence="1">
    <location>
        <begin position="60"/>
        <end position="80"/>
    </location>
</feature>
<evidence type="ECO:0000259" key="2">
    <source>
        <dbReference type="Pfam" id="PF03779"/>
    </source>
</evidence>
<gene>
    <name evidence="3" type="ORF">NDR86_36355</name>
</gene>
<dbReference type="AlphaFoldDB" id="A0A9X2EDN6"/>
<feature type="transmembrane region" description="Helical" evidence="1">
    <location>
        <begin position="26"/>
        <end position="48"/>
    </location>
</feature>
<keyword evidence="1" id="KW-0812">Transmembrane</keyword>
<proteinExistence type="predicted"/>
<evidence type="ECO:0000313" key="3">
    <source>
        <dbReference type="EMBL" id="MCM6778964.1"/>
    </source>
</evidence>
<accession>A0A9X2EDN6</accession>
<keyword evidence="1" id="KW-0472">Membrane</keyword>
<comment type="caution">
    <text evidence="3">The sequence shown here is derived from an EMBL/GenBank/DDBJ whole genome shotgun (WGS) entry which is preliminary data.</text>
</comment>